<keyword evidence="2" id="KW-0732">Signal</keyword>
<evidence type="ECO:0000313" key="3">
    <source>
        <dbReference type="EMBL" id="WXB13307.1"/>
    </source>
</evidence>
<protein>
    <recommendedName>
        <fullName evidence="5">Lipoprotein</fullName>
    </recommendedName>
</protein>
<gene>
    <name evidence="3" type="ORF">LZC94_36370</name>
</gene>
<evidence type="ECO:0000256" key="2">
    <source>
        <dbReference type="SAM" id="SignalP"/>
    </source>
</evidence>
<keyword evidence="4" id="KW-1185">Reference proteome</keyword>
<evidence type="ECO:0000313" key="4">
    <source>
        <dbReference type="Proteomes" id="UP001370348"/>
    </source>
</evidence>
<dbReference type="EMBL" id="CP089984">
    <property type="protein sequence ID" value="WXB13307.1"/>
    <property type="molecule type" value="Genomic_DNA"/>
</dbReference>
<accession>A0ABZ2LRC2</accession>
<evidence type="ECO:0008006" key="5">
    <source>
        <dbReference type="Google" id="ProtNLM"/>
    </source>
</evidence>
<organism evidence="3 4">
    <name type="scientific">Pendulispora albinea</name>
    <dbReference type="NCBI Taxonomy" id="2741071"/>
    <lineage>
        <taxon>Bacteria</taxon>
        <taxon>Pseudomonadati</taxon>
        <taxon>Myxococcota</taxon>
        <taxon>Myxococcia</taxon>
        <taxon>Myxococcales</taxon>
        <taxon>Sorangiineae</taxon>
        <taxon>Pendulisporaceae</taxon>
        <taxon>Pendulispora</taxon>
    </lineage>
</organism>
<feature type="chain" id="PRO_5045506683" description="Lipoprotein" evidence="2">
    <location>
        <begin position="21"/>
        <end position="579"/>
    </location>
</feature>
<dbReference type="PROSITE" id="PS51257">
    <property type="entry name" value="PROKAR_LIPOPROTEIN"/>
    <property type="match status" value="1"/>
</dbReference>
<feature type="signal peptide" evidence="2">
    <location>
        <begin position="1"/>
        <end position="20"/>
    </location>
</feature>
<evidence type="ECO:0000256" key="1">
    <source>
        <dbReference type="SAM" id="MobiDB-lite"/>
    </source>
</evidence>
<feature type="region of interest" description="Disordered" evidence="1">
    <location>
        <begin position="219"/>
        <end position="244"/>
    </location>
</feature>
<sequence length="579" mass="62618">MVRRLMGAAALALSSCYAAGGDGSPPPPDKFYFPTGLAVSRGGNVLYAVNSDFDLQWNGGTVQSYNLWKIRRDIGVALNYTPPSTGPGELAPLPDLPYIVKPRTFCRPDGTFLGGPDRYDRDGRLIPIGQTCSPPMQSEAYIQDSATIGAFASELDLSKALTADKRARLFLPLRSNASLTWADVGEDDPKAPPPNVDRFDTSFEPFRIDCGTRVDRRCDGRHSVGNNPSADSRNSRGVTMPGEPFGLAQSDDGTAIVITHQALNDARSSLFVTGLDPIPGVKCGGSLVSPGDPSLQFVVDNVTPGGNGIANIPHDPDAFENCDRLMPSFLQTSRFYGRLDRLRLKDDDGFRGSSDAFRPWLQNEVFAIPNVNAQNVDIRGIAFDPTPRILCKAAPGADLRKCARVPARMFIASRSPNMLVTGTVGGSATTSGYDPDELQFGKNEPLQAGPSRVYLAPIVDRAGNYALRLFVVAFDSALIYIYDPNNMASPPDTIRVGVGPFAMAFDPFVLDDVALRKPVPEDDRQNPAHHIKRYSFAYVASFTNSFVQVIDLDNSRPDNSTFGNVVYTLGQPTAPKGSQ</sequence>
<name>A0ABZ2LRC2_9BACT</name>
<proteinExistence type="predicted"/>
<feature type="compositionally biased region" description="Polar residues" evidence="1">
    <location>
        <begin position="224"/>
        <end position="237"/>
    </location>
</feature>
<reference evidence="3 4" key="1">
    <citation type="submission" date="2021-12" db="EMBL/GenBank/DDBJ databases">
        <title>Discovery of the Pendulisporaceae a myxobacterial family with distinct sporulation behavior and unique specialized metabolism.</title>
        <authorList>
            <person name="Garcia R."/>
            <person name="Popoff A."/>
            <person name="Bader C.D."/>
            <person name="Loehr J."/>
            <person name="Walesch S."/>
            <person name="Walt C."/>
            <person name="Boldt J."/>
            <person name="Bunk B."/>
            <person name="Haeckl F.J.F.P.J."/>
            <person name="Gunesch A.P."/>
            <person name="Birkelbach J."/>
            <person name="Nuebel U."/>
            <person name="Pietschmann T."/>
            <person name="Bach T."/>
            <person name="Mueller R."/>
        </authorList>
    </citation>
    <scope>NUCLEOTIDE SEQUENCE [LARGE SCALE GENOMIC DNA]</scope>
    <source>
        <strain evidence="3 4">MSr11954</strain>
    </source>
</reference>
<dbReference type="Proteomes" id="UP001370348">
    <property type="component" value="Chromosome"/>
</dbReference>
<dbReference type="RefSeq" id="WP_394822929.1">
    <property type="nucleotide sequence ID" value="NZ_CP089984.1"/>
</dbReference>